<dbReference type="InterPro" id="IPR027417">
    <property type="entry name" value="P-loop_NTPase"/>
</dbReference>
<evidence type="ECO:0000313" key="3">
    <source>
        <dbReference type="Proteomes" id="UP000249061"/>
    </source>
</evidence>
<accession>A0A2W5THX9</accession>
<dbReference type="PANTHER" id="PTHR40396:SF1">
    <property type="entry name" value="ATPASE AAA-TYPE CORE DOMAIN-CONTAINING PROTEIN"/>
    <property type="match status" value="1"/>
</dbReference>
<protein>
    <recommendedName>
        <fullName evidence="1">ATPase AAA-type core domain-containing protein</fullName>
    </recommendedName>
</protein>
<dbReference type="PANTHER" id="PTHR40396">
    <property type="entry name" value="ATPASE-LIKE PROTEIN"/>
    <property type="match status" value="1"/>
</dbReference>
<reference evidence="2 3" key="1">
    <citation type="submission" date="2017-08" db="EMBL/GenBank/DDBJ databases">
        <title>Infants hospitalized years apart are colonized by the same room-sourced microbial strains.</title>
        <authorList>
            <person name="Brooks B."/>
            <person name="Olm M.R."/>
            <person name="Firek B.A."/>
            <person name="Baker R."/>
            <person name="Thomas B.C."/>
            <person name="Morowitz M.J."/>
            <person name="Banfield J.F."/>
        </authorList>
    </citation>
    <scope>NUCLEOTIDE SEQUENCE [LARGE SCALE GENOMIC DNA]</scope>
    <source>
        <strain evidence="2">S2_003_000_R2_14</strain>
    </source>
</reference>
<dbReference type="Proteomes" id="UP000249061">
    <property type="component" value="Unassembled WGS sequence"/>
</dbReference>
<feature type="domain" description="ATPase AAA-type core" evidence="1">
    <location>
        <begin position="150"/>
        <end position="287"/>
    </location>
</feature>
<name>A0A2W5THX9_9BACT</name>
<dbReference type="GO" id="GO:0016887">
    <property type="term" value="F:ATP hydrolysis activity"/>
    <property type="evidence" value="ECO:0007669"/>
    <property type="project" value="InterPro"/>
</dbReference>
<proteinExistence type="predicted"/>
<organism evidence="2 3">
    <name type="scientific">Archangium gephyra</name>
    <dbReference type="NCBI Taxonomy" id="48"/>
    <lineage>
        <taxon>Bacteria</taxon>
        <taxon>Pseudomonadati</taxon>
        <taxon>Myxococcota</taxon>
        <taxon>Myxococcia</taxon>
        <taxon>Myxococcales</taxon>
        <taxon>Cystobacterineae</taxon>
        <taxon>Archangiaceae</taxon>
        <taxon>Archangium</taxon>
    </lineage>
</organism>
<evidence type="ECO:0000313" key="2">
    <source>
        <dbReference type="EMBL" id="PZR12246.1"/>
    </source>
</evidence>
<dbReference type="SUPFAM" id="SSF52540">
    <property type="entry name" value="P-loop containing nucleoside triphosphate hydrolases"/>
    <property type="match status" value="1"/>
</dbReference>
<dbReference type="Pfam" id="PF13304">
    <property type="entry name" value="AAA_21"/>
    <property type="match status" value="1"/>
</dbReference>
<dbReference type="EMBL" id="QFQP01000012">
    <property type="protein sequence ID" value="PZR12246.1"/>
    <property type="molecule type" value="Genomic_DNA"/>
</dbReference>
<dbReference type="InterPro" id="IPR003959">
    <property type="entry name" value="ATPase_AAA_core"/>
</dbReference>
<evidence type="ECO:0000259" key="1">
    <source>
        <dbReference type="Pfam" id="PF13304"/>
    </source>
</evidence>
<comment type="caution">
    <text evidence="2">The sequence shown here is derived from an EMBL/GenBank/DDBJ whole genome shotgun (WGS) entry which is preliminary data.</text>
</comment>
<dbReference type="GO" id="GO:0005524">
    <property type="term" value="F:ATP binding"/>
    <property type="evidence" value="ECO:0007669"/>
    <property type="project" value="InterPro"/>
</dbReference>
<dbReference type="Gene3D" id="3.40.50.300">
    <property type="entry name" value="P-loop containing nucleotide triphosphate hydrolases"/>
    <property type="match status" value="1"/>
</dbReference>
<sequence>MRRRVSTTRLDIENFAQISSASLVLGDLTVIVGAQGTGKSLALQWLKSALDGKQIITALNDAGQQTKKSDALIDLIFGVGMSAAWNSQTSIKLDSKLITRESLAKRGNGGESVFFIPAHRASLISDGWASPFQKLTAEVPVVARLFSQNLFDLFSDRTDDALFPRKRVLKGQYRELIDAAVFHSGTVGLEEDSQHTKRLRLSHGESKLPFMTWTAGQREFTPLLLGLYHLLPARKLPKQPDIDWVIIEEPEMGLHPQAVTAFLLLVLDLIWRGYRVVLSTHSPVVLSMMWMLRVLREREARWQLVCEGFGVKTSHQLRPVAERILKKELSLKTFVMEFGADGKVRSKDISNLDPGADDESEAGWGGLTGFTTRFSDAVRMAVAEDEARE</sequence>
<dbReference type="AlphaFoldDB" id="A0A2W5THX9"/>
<gene>
    <name evidence="2" type="ORF">DI536_15170</name>
</gene>